<keyword evidence="2" id="KW-0479">Metal-binding</keyword>
<name>A0ABY8J189_9BACI</name>
<gene>
    <name evidence="3" type="ORF">P9989_07895</name>
</gene>
<dbReference type="PANTHER" id="PTHR37302">
    <property type="entry name" value="SLR1116 PROTEIN"/>
    <property type="match status" value="1"/>
</dbReference>
<evidence type="ECO:0000256" key="2">
    <source>
        <dbReference type="ARBA" id="ARBA00022723"/>
    </source>
</evidence>
<keyword evidence="4" id="KW-1185">Reference proteome</keyword>
<dbReference type="Pfam" id="PF05163">
    <property type="entry name" value="DinB"/>
    <property type="match status" value="1"/>
</dbReference>
<dbReference type="Proteomes" id="UP001221597">
    <property type="component" value="Chromosome"/>
</dbReference>
<proteinExistence type="inferred from homology"/>
<dbReference type="Gene3D" id="1.20.120.450">
    <property type="entry name" value="dinb family like domain"/>
    <property type="match status" value="1"/>
</dbReference>
<organism evidence="3 4">
    <name type="scientific">Halobacillus naozhouensis</name>
    <dbReference type="NCBI Taxonomy" id="554880"/>
    <lineage>
        <taxon>Bacteria</taxon>
        <taxon>Bacillati</taxon>
        <taxon>Bacillota</taxon>
        <taxon>Bacilli</taxon>
        <taxon>Bacillales</taxon>
        <taxon>Bacillaceae</taxon>
        <taxon>Halobacillus</taxon>
    </lineage>
</organism>
<dbReference type="InterPro" id="IPR007837">
    <property type="entry name" value="DinB"/>
</dbReference>
<accession>A0ABY8J189</accession>
<dbReference type="SUPFAM" id="SSF109854">
    <property type="entry name" value="DinB/YfiT-like putative metalloenzymes"/>
    <property type="match status" value="1"/>
</dbReference>
<dbReference type="EMBL" id="CP121671">
    <property type="protein sequence ID" value="WFT76274.1"/>
    <property type="molecule type" value="Genomic_DNA"/>
</dbReference>
<dbReference type="PANTHER" id="PTHR37302:SF3">
    <property type="entry name" value="DAMAGE-INDUCIBLE PROTEIN DINB"/>
    <property type="match status" value="1"/>
</dbReference>
<evidence type="ECO:0000313" key="4">
    <source>
        <dbReference type="Proteomes" id="UP001221597"/>
    </source>
</evidence>
<protein>
    <submittedName>
        <fullName evidence="3">DinB family protein</fullName>
    </submittedName>
</protein>
<evidence type="ECO:0000313" key="3">
    <source>
        <dbReference type="EMBL" id="WFT76274.1"/>
    </source>
</evidence>
<reference evidence="3 4" key="1">
    <citation type="submission" date="2023-04" db="EMBL/GenBank/DDBJ databases">
        <title>Genome sequence of Halobacillus naozhouensis KACC 21980.</title>
        <authorList>
            <person name="Kim S."/>
            <person name="Heo J."/>
            <person name="Kwon S.-W."/>
        </authorList>
    </citation>
    <scope>NUCLEOTIDE SEQUENCE [LARGE SCALE GENOMIC DNA]</scope>
    <source>
        <strain evidence="3 4">KCTC 13234</strain>
    </source>
</reference>
<evidence type="ECO:0000256" key="1">
    <source>
        <dbReference type="ARBA" id="ARBA00008635"/>
    </source>
</evidence>
<dbReference type="InterPro" id="IPR034660">
    <property type="entry name" value="DinB/YfiT-like"/>
</dbReference>
<comment type="similarity">
    <text evidence="1">Belongs to the DinB family.</text>
</comment>
<dbReference type="RefSeq" id="WP_283078228.1">
    <property type="nucleotide sequence ID" value="NZ_CP121671.1"/>
</dbReference>
<sequence>MNVLIEQYNWIRCTREKLFHYCETITPEDYTCELDQFGWGSIRNLHVHVAECYQSWLGNFGLEKGLSLATPDLVSNVGEMRRIFEKVDRLVIEFLEKFEGQWNLGISGSVPWHDEEEELTPLWLYTHAATHEFHHKGQIVAMSRQLGYTPDDTDLIEP</sequence>